<organism evidence="12">
    <name type="scientific">Anopheles braziliensis</name>
    <dbReference type="NCBI Taxonomy" id="58242"/>
    <lineage>
        <taxon>Eukaryota</taxon>
        <taxon>Metazoa</taxon>
        <taxon>Ecdysozoa</taxon>
        <taxon>Arthropoda</taxon>
        <taxon>Hexapoda</taxon>
        <taxon>Insecta</taxon>
        <taxon>Pterygota</taxon>
        <taxon>Neoptera</taxon>
        <taxon>Endopterygota</taxon>
        <taxon>Diptera</taxon>
        <taxon>Nematocera</taxon>
        <taxon>Culicoidea</taxon>
        <taxon>Culicidae</taxon>
        <taxon>Anophelinae</taxon>
        <taxon>Anopheles</taxon>
    </lineage>
</organism>
<comment type="function">
    <text evidence="10">Protein associated with the U5 snRNP, during its maturation and its post-splicing recycling and which is required for spliceosomal tri-snRNP complex assembly in the nucleus. Has a molecular sequestering activity and transiently hinders SNRNP200 binding sites for constitutive splicing factors that intervene later during the assembly of the spliceosome and splicing. Together with its molecular sequestering activity, may also function as a molecular adapter and placeholder, coordinating the assembly of the U5 snRNP and its association with the U4/U6 di-snRNP.</text>
</comment>
<keyword evidence="8" id="KW-0539">Nucleus</keyword>
<feature type="region of interest" description="Disordered" evidence="11">
    <location>
        <begin position="204"/>
        <end position="246"/>
    </location>
</feature>
<evidence type="ECO:0000256" key="10">
    <source>
        <dbReference type="ARBA" id="ARBA00045970"/>
    </source>
</evidence>
<dbReference type="GO" id="GO:0005681">
    <property type="term" value="C:spliceosomal complex"/>
    <property type="evidence" value="ECO:0007669"/>
    <property type="project" value="UniProtKB-KW"/>
</dbReference>
<dbReference type="PANTHER" id="PTHR13445">
    <property type="entry name" value="TUMOR SUPPRESSING SUBTRANSFERABLE CANDIDATE 4 TSSC4"/>
    <property type="match status" value="1"/>
</dbReference>
<keyword evidence="4" id="KW-0963">Cytoplasm</keyword>
<protein>
    <recommendedName>
        <fullName evidence="9">U5 small nuclear ribonucleoprotein TSSC4</fullName>
    </recommendedName>
</protein>
<name>A0A2M3ZJW9_9DIPT</name>
<dbReference type="GO" id="GO:0008380">
    <property type="term" value="P:RNA splicing"/>
    <property type="evidence" value="ECO:0007669"/>
    <property type="project" value="UniProtKB-KW"/>
</dbReference>
<dbReference type="GO" id="GO:0005737">
    <property type="term" value="C:cytoplasm"/>
    <property type="evidence" value="ECO:0007669"/>
    <property type="project" value="UniProtKB-SubCell"/>
</dbReference>
<dbReference type="PANTHER" id="PTHR13445:SF3">
    <property type="entry name" value="U5 SMALL NUCLEAR RIBONUCLEOPROTEIN TSSC4"/>
    <property type="match status" value="1"/>
</dbReference>
<evidence type="ECO:0000256" key="6">
    <source>
        <dbReference type="ARBA" id="ARBA00022728"/>
    </source>
</evidence>
<accession>A0A2M3ZJW9</accession>
<proteinExistence type="inferred from homology"/>
<keyword evidence="5" id="KW-0507">mRNA processing</keyword>
<feature type="compositionally biased region" description="Polar residues" evidence="11">
    <location>
        <begin position="206"/>
        <end position="221"/>
    </location>
</feature>
<dbReference type="InterPro" id="IPR029338">
    <property type="entry name" value="TSSC4"/>
</dbReference>
<feature type="compositionally biased region" description="Acidic residues" evidence="11">
    <location>
        <begin position="228"/>
        <end position="246"/>
    </location>
</feature>
<evidence type="ECO:0000256" key="11">
    <source>
        <dbReference type="SAM" id="MobiDB-lite"/>
    </source>
</evidence>
<evidence type="ECO:0000256" key="7">
    <source>
        <dbReference type="ARBA" id="ARBA00023187"/>
    </source>
</evidence>
<feature type="region of interest" description="Disordered" evidence="11">
    <location>
        <begin position="162"/>
        <end position="183"/>
    </location>
</feature>
<evidence type="ECO:0000256" key="2">
    <source>
        <dbReference type="ARBA" id="ARBA00004496"/>
    </source>
</evidence>
<keyword evidence="7" id="KW-0508">mRNA splicing</keyword>
<dbReference type="EMBL" id="GGFM01008009">
    <property type="protein sequence ID" value="MBW28760.1"/>
    <property type="molecule type" value="Transcribed_RNA"/>
</dbReference>
<evidence type="ECO:0000256" key="5">
    <source>
        <dbReference type="ARBA" id="ARBA00022664"/>
    </source>
</evidence>
<comment type="similarity">
    <text evidence="3">Belongs to the TSSC4 family.</text>
</comment>
<sequence>MGSFEQKKNLLFTSLESAEQSIGTDSVLHQNVSEIDYSLDRKGCRPGKLINVDRYRNRESIFKRPAAPIGHCLKRSTVPDFQRNPQKWTKYTLEDVDTSERTNTAAAFSFLRQIEEQRETSLALQNALEAGDVQDPQEDTQQPKVGFCRSVVRFNRSVRLRGQLEEADEPPEPASEDRPQMNGRRVLMPEYVVGQKMPKRAKRILGSSTATTKANPGTQMQLDHLMEENEEDDEDKEEEEDCNGVD</sequence>
<keyword evidence="6" id="KW-0747">Spliceosome</keyword>
<evidence type="ECO:0000256" key="3">
    <source>
        <dbReference type="ARBA" id="ARBA00010362"/>
    </source>
</evidence>
<dbReference type="GO" id="GO:0006397">
    <property type="term" value="P:mRNA processing"/>
    <property type="evidence" value="ECO:0007669"/>
    <property type="project" value="UniProtKB-KW"/>
</dbReference>
<evidence type="ECO:0000256" key="4">
    <source>
        <dbReference type="ARBA" id="ARBA00022490"/>
    </source>
</evidence>
<evidence type="ECO:0000256" key="1">
    <source>
        <dbReference type="ARBA" id="ARBA00004123"/>
    </source>
</evidence>
<dbReference type="AlphaFoldDB" id="A0A2M3ZJW9"/>
<comment type="subcellular location">
    <subcellularLocation>
        <location evidence="2">Cytoplasm</location>
    </subcellularLocation>
    <subcellularLocation>
        <location evidence="1">Nucleus</location>
    </subcellularLocation>
</comment>
<evidence type="ECO:0000256" key="8">
    <source>
        <dbReference type="ARBA" id="ARBA00023242"/>
    </source>
</evidence>
<dbReference type="Pfam" id="PF15264">
    <property type="entry name" value="TSSC4"/>
    <property type="match status" value="1"/>
</dbReference>
<reference evidence="12" key="1">
    <citation type="submission" date="2018-01" db="EMBL/GenBank/DDBJ databases">
        <title>An insight into the sialome of Amazonian anophelines.</title>
        <authorList>
            <person name="Ribeiro J.M."/>
            <person name="Scarpassa V."/>
            <person name="Calvo E."/>
        </authorList>
    </citation>
    <scope>NUCLEOTIDE SEQUENCE</scope>
    <source>
        <tissue evidence="12">Salivary glands</tissue>
    </source>
</reference>
<evidence type="ECO:0000256" key="9">
    <source>
        <dbReference type="ARBA" id="ARBA00035304"/>
    </source>
</evidence>
<evidence type="ECO:0000313" key="12">
    <source>
        <dbReference type="EMBL" id="MBW28760.1"/>
    </source>
</evidence>